<gene>
    <name evidence="1" type="ordered locus">Cyan10605_2046</name>
</gene>
<dbReference type="Proteomes" id="UP000010480">
    <property type="component" value="Chromosome"/>
</dbReference>
<accession>K9Z6D1</accession>
<dbReference type="KEGG" id="can:Cyan10605_2046"/>
<protein>
    <submittedName>
        <fullName evidence="1">Uncharacterized protein</fullName>
    </submittedName>
</protein>
<dbReference type="EMBL" id="CP003947">
    <property type="protein sequence ID" value="AFZ54135.1"/>
    <property type="molecule type" value="Genomic_DNA"/>
</dbReference>
<keyword evidence="2" id="KW-1185">Reference proteome</keyword>
<name>K9Z6D1_CYAAP</name>
<sequence length="79" mass="9270">MKMIQVKGEIKQGELKIKTPLEMSDGEVDLIIFKQSQEAEEFQTMRQLAKENGYDSREKIMDLIHQVKLEMLEEKGRTK</sequence>
<evidence type="ECO:0000313" key="1">
    <source>
        <dbReference type="EMBL" id="AFZ54135.1"/>
    </source>
</evidence>
<proteinExistence type="predicted"/>
<organism evidence="1 2">
    <name type="scientific">Cyanobacterium aponinum (strain PCC 10605)</name>
    <dbReference type="NCBI Taxonomy" id="755178"/>
    <lineage>
        <taxon>Bacteria</taxon>
        <taxon>Bacillati</taxon>
        <taxon>Cyanobacteriota</taxon>
        <taxon>Cyanophyceae</taxon>
        <taxon>Oscillatoriophycideae</taxon>
        <taxon>Chroococcales</taxon>
        <taxon>Geminocystaceae</taxon>
        <taxon>Cyanobacterium</taxon>
    </lineage>
</organism>
<dbReference type="STRING" id="755178.Cyan10605_2046"/>
<dbReference type="HOGENOM" id="CLU_2632248_0_0_3"/>
<dbReference type="OrthoDB" id="463333at2"/>
<evidence type="ECO:0000313" key="2">
    <source>
        <dbReference type="Proteomes" id="UP000010480"/>
    </source>
</evidence>
<dbReference type="eggNOG" id="ENOG50335HA">
    <property type="taxonomic scope" value="Bacteria"/>
</dbReference>
<dbReference type="AlphaFoldDB" id="K9Z6D1"/>
<reference evidence="2" key="1">
    <citation type="journal article" date="2013" name="Proc. Natl. Acad. Sci. U.S.A.">
        <title>Improving the coverage of the cyanobacterial phylum using diversity-driven genome sequencing.</title>
        <authorList>
            <person name="Shih P.M."/>
            <person name="Wu D."/>
            <person name="Latifi A."/>
            <person name="Axen S.D."/>
            <person name="Fewer D.P."/>
            <person name="Talla E."/>
            <person name="Calteau A."/>
            <person name="Cai F."/>
            <person name="Tandeau de Marsac N."/>
            <person name="Rippka R."/>
            <person name="Herdman M."/>
            <person name="Sivonen K."/>
            <person name="Coursin T."/>
            <person name="Laurent T."/>
            <person name="Goodwin L."/>
            <person name="Nolan M."/>
            <person name="Davenport K.W."/>
            <person name="Han C.S."/>
            <person name="Rubin E.M."/>
            <person name="Eisen J.A."/>
            <person name="Woyke T."/>
            <person name="Gugger M."/>
            <person name="Kerfeld C.A."/>
        </authorList>
    </citation>
    <scope>NUCLEOTIDE SEQUENCE [LARGE SCALE GENOMIC DNA]</scope>
    <source>
        <strain evidence="2">PCC 10605</strain>
    </source>
</reference>